<reference evidence="2 3" key="1">
    <citation type="journal article" date="2009" name="Appl. Environ. Microbiol.">
        <title>Genomic analysis of 'Elusimicrobium minutum,' the first cultivated representative of the phylum 'Elusimicrobia' (formerly termite group 1).</title>
        <authorList>
            <person name="Herlemann D.P.R."/>
            <person name="Geissinger O."/>
            <person name="Ikeda-Ohtsubo W."/>
            <person name="Kunin V."/>
            <person name="Sun H."/>
            <person name="Lapidus A."/>
            <person name="Hugenholtz P."/>
            <person name="Brune A."/>
        </authorList>
    </citation>
    <scope>NUCLEOTIDE SEQUENCE [LARGE SCALE GENOMIC DNA]</scope>
    <source>
        <strain evidence="2 3">Pei191</strain>
    </source>
</reference>
<dbReference type="KEGG" id="emi:Emin_0623"/>
<gene>
    <name evidence="2" type="ordered locus">Emin_0623</name>
</gene>
<feature type="signal peptide" evidence="1">
    <location>
        <begin position="1"/>
        <end position="21"/>
    </location>
</feature>
<accession>B2KC51</accession>
<protein>
    <submittedName>
        <fullName evidence="2">Uncharacterized protein</fullName>
    </submittedName>
</protein>
<dbReference type="STRING" id="445932.Emin_0623"/>
<name>B2KC51_ELUMP</name>
<evidence type="ECO:0000256" key="1">
    <source>
        <dbReference type="SAM" id="SignalP"/>
    </source>
</evidence>
<dbReference type="AlphaFoldDB" id="B2KC51"/>
<evidence type="ECO:0000313" key="3">
    <source>
        <dbReference type="Proteomes" id="UP000001029"/>
    </source>
</evidence>
<proteinExistence type="predicted"/>
<feature type="chain" id="PRO_5002779784" evidence="1">
    <location>
        <begin position="22"/>
        <end position="513"/>
    </location>
</feature>
<dbReference type="HOGENOM" id="CLU_530745_0_0_0"/>
<dbReference type="Proteomes" id="UP000001029">
    <property type="component" value="Chromosome"/>
</dbReference>
<keyword evidence="3" id="KW-1185">Reference proteome</keyword>
<dbReference type="EMBL" id="CP001055">
    <property type="protein sequence ID" value="ACC98178.1"/>
    <property type="molecule type" value="Genomic_DNA"/>
</dbReference>
<dbReference type="RefSeq" id="WP_012414793.1">
    <property type="nucleotide sequence ID" value="NC_010644.1"/>
</dbReference>
<evidence type="ECO:0000313" key="2">
    <source>
        <dbReference type="EMBL" id="ACC98178.1"/>
    </source>
</evidence>
<keyword evidence="1" id="KW-0732">Signal</keyword>
<organism evidence="2 3">
    <name type="scientific">Elusimicrobium minutum (strain Pei191)</name>
    <dbReference type="NCBI Taxonomy" id="445932"/>
    <lineage>
        <taxon>Bacteria</taxon>
        <taxon>Pseudomonadati</taxon>
        <taxon>Elusimicrobiota</taxon>
        <taxon>Elusimicrobia</taxon>
        <taxon>Elusimicrobiales</taxon>
        <taxon>Elusimicrobiaceae</taxon>
        <taxon>Elusimicrobium</taxon>
    </lineage>
</organism>
<sequence length="513" mass="56148">MKNKITVVLGVFFCLACDIWAAESMEMVTYYPTPYASYSNVQVNDAKVNPADAAGAKVKLKTADIGVLQVNENLTSDIKKVQAQATKTGKSAAATGTLQVEGEYLKIASGGIPQAQAVNITNSATGNAYAANTIMLGTGTGAKVFPYAKAAVPGASNMVWRSITYYIDPSDPSKGKDTKTFLVIDQGDVAPTICVDKIENVRVWDGVAKHPLCPGDNGVSTYYCGKDKQFVGTCTNVFKTVSDVVRSRDSLGNGVDTLDGDREKKYVCSESKWGYDVYRENGNLVRDYVGCASSSDSIVMARDVTCCDDGTCQHEYSTWNTVADGGTPSADTCDGNKNAEFTCGQNGNFPKTCYDFNGTKQVPVGIPVTTGTLLANQYTTLSSPSFASMASYHSKGQPYDLEEYAIYNTDHTKNPYLKQLVDLINDYVWYKNDLDRFCSEYCQIKMASHPSTQRDKHGNLACGDPEMKFIGFIDKRWTNNYATWEYSGVLVRCESTSEKRTDHKYRTVKCCNK</sequence>